<reference evidence="2" key="1">
    <citation type="submission" date="2012-12" db="EMBL/GenBank/DDBJ databases">
        <title>Identification and characterization of a phenylalanine ammonia-lyase gene family in Isatis indigotica Fort.</title>
        <authorList>
            <person name="Liu Q."/>
            <person name="Chen J."/>
            <person name="Zhou X."/>
            <person name="Di P."/>
            <person name="Xiao Y."/>
            <person name="Xuan H."/>
            <person name="Zhang L."/>
            <person name="Chen W."/>
        </authorList>
    </citation>
    <scope>NUCLEOTIDE SEQUENCE</scope>
    <source>
        <tissue evidence="2">Salivary gland</tissue>
    </source>
</reference>
<organism evidence="2">
    <name type="scientific">Ixodes ricinus</name>
    <name type="common">Common tick</name>
    <name type="synonym">Acarus ricinus</name>
    <dbReference type="NCBI Taxonomy" id="34613"/>
    <lineage>
        <taxon>Eukaryota</taxon>
        <taxon>Metazoa</taxon>
        <taxon>Ecdysozoa</taxon>
        <taxon>Arthropoda</taxon>
        <taxon>Chelicerata</taxon>
        <taxon>Arachnida</taxon>
        <taxon>Acari</taxon>
        <taxon>Parasitiformes</taxon>
        <taxon>Ixodida</taxon>
        <taxon>Ixodoidea</taxon>
        <taxon>Ixodidae</taxon>
        <taxon>Ixodinae</taxon>
        <taxon>Ixodes</taxon>
    </lineage>
</organism>
<keyword evidence="1" id="KW-0732">Signal</keyword>
<name>A0A0K8R567_IXORI</name>
<sequence length="101" mass="10962">MQLVVFAVVLILPSFLSGEFSATIDKVSNECEGSIVTGGELACEKQESHYSGYDLNLCTVKCTGGKKVKLPNGVCSNVKVKECPRDVARELSNWALKYMGK</sequence>
<proteinExistence type="evidence at transcript level"/>
<feature type="signal peptide" evidence="1">
    <location>
        <begin position="1"/>
        <end position="18"/>
    </location>
</feature>
<dbReference type="AlphaFoldDB" id="A0A0K8R567"/>
<evidence type="ECO:0000313" key="2">
    <source>
        <dbReference type="EMBL" id="JAA66186.1"/>
    </source>
</evidence>
<dbReference type="EMBL" id="GADI01007622">
    <property type="protein sequence ID" value="JAA66186.1"/>
    <property type="molecule type" value="mRNA"/>
</dbReference>
<evidence type="ECO:0000256" key="1">
    <source>
        <dbReference type="SAM" id="SignalP"/>
    </source>
</evidence>
<feature type="chain" id="PRO_5005516015" evidence="1">
    <location>
        <begin position="19"/>
        <end position="101"/>
    </location>
</feature>
<accession>A0A0K8R567</accession>
<protein>
    <submittedName>
        <fullName evidence="2">Putative ixodes 10 kDa peptide protein</fullName>
    </submittedName>
</protein>